<accession>A0A7Y0ECW5</accession>
<dbReference type="Pfam" id="PF18812">
    <property type="entry name" value="PBECR3"/>
    <property type="match status" value="1"/>
</dbReference>
<name>A0A7Y0ECW5_9CLOT</name>
<dbReference type="RefSeq" id="WP_169295780.1">
    <property type="nucleotide sequence ID" value="NZ_JABBNI010000001.1"/>
</dbReference>
<protein>
    <recommendedName>
        <fullName evidence="1">Phage-Barnase-EndoU-ColicinE5/D-RelE like nuclease 3 domain-containing protein</fullName>
    </recommendedName>
</protein>
<evidence type="ECO:0000313" key="3">
    <source>
        <dbReference type="Proteomes" id="UP000537131"/>
    </source>
</evidence>
<keyword evidence="3" id="KW-1185">Reference proteome</keyword>
<proteinExistence type="predicted"/>
<dbReference type="AlphaFoldDB" id="A0A7Y0ECW5"/>
<gene>
    <name evidence="2" type="ORF">HBE96_00295</name>
</gene>
<sequence length="132" mass="15389">MSIDDDKLIEVGEFYQELNDVIGSKLPLKKIYMSKGLSSHMIKRKHFCALKHINDISDIIKKPDYIGINPNEDGDTVELIKVFDKNILVGIKLDIENDYLYVSTMHDIPQSKLDRRLYSGRIKEFFIDKNKR</sequence>
<feature type="domain" description="Phage-Barnase-EndoU-ColicinE5/D-RelE like nuclease 3" evidence="1">
    <location>
        <begin position="11"/>
        <end position="114"/>
    </location>
</feature>
<reference evidence="2 3" key="1">
    <citation type="submission" date="2020-06" db="EMBL/GenBank/DDBJ databases">
        <title>Complete Genome Sequence of Clostridium muelleri sp. nov. P21T, an Acid-Alcohol Producing Acetogen Isolated from Old Hay.</title>
        <authorList>
            <person name="Duncan K.E."/>
            <person name="Tanner R.S."/>
        </authorList>
    </citation>
    <scope>NUCLEOTIDE SEQUENCE [LARGE SCALE GENOMIC DNA]</scope>
    <source>
        <strain evidence="2 3">P21</strain>
    </source>
</reference>
<dbReference type="EMBL" id="JABBNI010000001">
    <property type="protein sequence ID" value="NMM61166.1"/>
    <property type="molecule type" value="Genomic_DNA"/>
</dbReference>
<comment type="caution">
    <text evidence="2">The sequence shown here is derived from an EMBL/GenBank/DDBJ whole genome shotgun (WGS) entry which is preliminary data.</text>
</comment>
<evidence type="ECO:0000259" key="1">
    <source>
        <dbReference type="Pfam" id="PF18812"/>
    </source>
</evidence>
<dbReference type="Proteomes" id="UP000537131">
    <property type="component" value="Unassembled WGS sequence"/>
</dbReference>
<organism evidence="2 3">
    <name type="scientific">Clostridium muellerianum</name>
    <dbReference type="NCBI Taxonomy" id="2716538"/>
    <lineage>
        <taxon>Bacteria</taxon>
        <taxon>Bacillati</taxon>
        <taxon>Bacillota</taxon>
        <taxon>Clostridia</taxon>
        <taxon>Eubacteriales</taxon>
        <taxon>Clostridiaceae</taxon>
        <taxon>Clostridium</taxon>
    </lineage>
</organism>
<dbReference type="InterPro" id="IPR041301">
    <property type="entry name" value="PBECR3"/>
</dbReference>
<evidence type="ECO:0000313" key="2">
    <source>
        <dbReference type="EMBL" id="NMM61166.1"/>
    </source>
</evidence>